<accession>A0A231VM55</accession>
<dbReference type="PIRSF" id="PIRSF018774">
    <property type="entry name" value="GOGAT_lg_dom1"/>
    <property type="match status" value="1"/>
</dbReference>
<evidence type="ECO:0000256" key="2">
    <source>
        <dbReference type="ARBA" id="ARBA00022962"/>
    </source>
</evidence>
<reference evidence="5 6" key="1">
    <citation type="submission" date="2017-06" db="EMBL/GenBank/DDBJ databases">
        <title>Isolation and characterization of a thermophilic and butanogenic Thermoanaerobacterium thermosaccharolyticum M5 capable of efficient degradation of hemicellulose.</title>
        <authorList>
            <person name="Xin F."/>
            <person name="Jiang Y."/>
        </authorList>
    </citation>
    <scope>NUCLEOTIDE SEQUENCE [LARGE SCALE GENOMIC DNA]</scope>
    <source>
        <strain evidence="5 6">M5</strain>
    </source>
</reference>
<dbReference type="Pfam" id="PF00310">
    <property type="entry name" value="GATase_2"/>
    <property type="match status" value="1"/>
</dbReference>
<sequence>MLKEGNIRIPSGCAISGIIDKSGAVFSGQIIADSIATMHDRSNGLGGGFAAYGIYPDFKEHYAFHMFYDDTKAKQDTEDLLKANFVIAYEEKIPTRKTQSIKNAPIIYRYFVLPKLEVLNASEMNDEDFIVKFIFNVNKNIDGAYIFSSGKNMGVFKAVGYPEDVAEFYKLETYNGYMWTAHGRFPTNTPGWWGGAHPFNLLNISVVHNGELSSYDTNRKYLEEFGYSCTLQTDTEVAAYIFDLLLRKHNIPVPLAAKVIASPLWNQVERLSPKERELYYNLKIIYSKALLNGPFSLIATYDNGFIAINDRIKLRPLTAASQGDMIYVASEESAIRKVCKNPDKVWIPKGGEPVVAEIEQQNISEIYDKKEVTA</sequence>
<dbReference type="InterPro" id="IPR017932">
    <property type="entry name" value="GATase_2_dom"/>
</dbReference>
<dbReference type="Gene3D" id="3.60.20.10">
    <property type="entry name" value="Glutamine Phosphoribosylpyrophosphate, subunit 1, domain 1"/>
    <property type="match status" value="1"/>
</dbReference>
<evidence type="ECO:0000259" key="4">
    <source>
        <dbReference type="PROSITE" id="PS51278"/>
    </source>
</evidence>
<dbReference type="EMBL" id="NKHD01000006">
    <property type="protein sequence ID" value="OXT09051.1"/>
    <property type="molecule type" value="Genomic_DNA"/>
</dbReference>
<evidence type="ECO:0000256" key="3">
    <source>
        <dbReference type="PIRSR" id="PIRSR018774-1"/>
    </source>
</evidence>
<evidence type="ECO:0000313" key="5">
    <source>
        <dbReference type="EMBL" id="OXT09051.1"/>
    </source>
</evidence>
<dbReference type="InterPro" id="IPR012375">
    <property type="entry name" value="Glu_synth_lsu_1"/>
</dbReference>
<dbReference type="CDD" id="cd01907">
    <property type="entry name" value="GlxB"/>
    <property type="match status" value="1"/>
</dbReference>
<comment type="caution">
    <text evidence="5">The sequence shown here is derived from an EMBL/GenBank/DDBJ whole genome shotgun (WGS) entry which is preliminary data.</text>
</comment>
<name>A0A231VM55_THETR</name>
<keyword evidence="2" id="KW-0315">Glutamine amidotransferase</keyword>
<protein>
    <recommendedName>
        <fullName evidence="4">Glutamine amidotransferase type-2 domain-containing protein</fullName>
    </recommendedName>
</protein>
<keyword evidence="1" id="KW-0808">Transferase</keyword>
<feature type="active site" description="For GATase activity" evidence="3">
    <location>
        <position position="13"/>
    </location>
</feature>
<dbReference type="AlphaFoldDB" id="A0A231VM55"/>
<dbReference type="SUPFAM" id="SSF56235">
    <property type="entry name" value="N-terminal nucleophile aminohydrolases (Ntn hydrolases)"/>
    <property type="match status" value="1"/>
</dbReference>
<proteinExistence type="predicted"/>
<evidence type="ECO:0000313" key="6">
    <source>
        <dbReference type="Proteomes" id="UP000215301"/>
    </source>
</evidence>
<dbReference type="Proteomes" id="UP000215301">
    <property type="component" value="Unassembled WGS sequence"/>
</dbReference>
<dbReference type="PROSITE" id="PS51278">
    <property type="entry name" value="GATASE_TYPE_2"/>
    <property type="match status" value="1"/>
</dbReference>
<dbReference type="GO" id="GO:0016740">
    <property type="term" value="F:transferase activity"/>
    <property type="evidence" value="ECO:0007669"/>
    <property type="project" value="UniProtKB-KW"/>
</dbReference>
<dbReference type="InterPro" id="IPR029055">
    <property type="entry name" value="Ntn_hydrolases_N"/>
</dbReference>
<dbReference type="RefSeq" id="WP_094043808.1">
    <property type="nucleotide sequence ID" value="NZ_NKHD01000006.1"/>
</dbReference>
<organism evidence="5 6">
    <name type="scientific">Thermoanaerobacterium thermosaccharolyticum</name>
    <name type="common">Clostridium thermosaccharolyticum</name>
    <dbReference type="NCBI Taxonomy" id="1517"/>
    <lineage>
        <taxon>Bacteria</taxon>
        <taxon>Bacillati</taxon>
        <taxon>Bacillota</taxon>
        <taxon>Clostridia</taxon>
        <taxon>Thermoanaerobacterales</taxon>
        <taxon>Thermoanaerobacteraceae</taxon>
        <taxon>Thermoanaerobacterium</taxon>
    </lineage>
</organism>
<dbReference type="PANTHER" id="PTHR11907">
    <property type="entry name" value="AMIDOPHOSPHORIBOSYLTRANSFERASE"/>
    <property type="match status" value="1"/>
</dbReference>
<evidence type="ECO:0000256" key="1">
    <source>
        <dbReference type="ARBA" id="ARBA00022679"/>
    </source>
</evidence>
<feature type="domain" description="Glutamine amidotransferase type-2" evidence="4">
    <location>
        <begin position="13"/>
        <end position="359"/>
    </location>
</feature>
<gene>
    <name evidence="5" type="ORF">CE561_02555</name>
</gene>